<feature type="transmembrane region" description="Helical" evidence="1">
    <location>
        <begin position="65"/>
        <end position="83"/>
    </location>
</feature>
<dbReference type="AlphaFoldDB" id="A0A9P5U798"/>
<feature type="transmembrane region" description="Helical" evidence="1">
    <location>
        <begin position="89"/>
        <end position="108"/>
    </location>
</feature>
<dbReference type="EMBL" id="JADNRY010000059">
    <property type="protein sequence ID" value="KAF9068584.1"/>
    <property type="molecule type" value="Genomic_DNA"/>
</dbReference>
<accession>A0A9P5U798</accession>
<gene>
    <name evidence="2" type="ORF">BDP27DRAFT_1363996</name>
</gene>
<keyword evidence="1" id="KW-0472">Membrane</keyword>
<keyword evidence="1" id="KW-0812">Transmembrane</keyword>
<comment type="caution">
    <text evidence="2">The sequence shown here is derived from an EMBL/GenBank/DDBJ whole genome shotgun (WGS) entry which is preliminary data.</text>
</comment>
<protein>
    <submittedName>
        <fullName evidence="2">Uncharacterized protein</fullName>
    </submittedName>
</protein>
<evidence type="ECO:0000313" key="2">
    <source>
        <dbReference type="EMBL" id="KAF9068584.1"/>
    </source>
</evidence>
<sequence>MRPEAAKSYVHITTHTVGDPQMDLIQAFRLANSLKDFLTGPYHPIRSCFNAYNGNSASSRGPARAFNLWVLLIIDGISSYVLFACKLRLPTAAIAALGILFLVGGNAAGGSTVRSVPLDPYVTILARRQKHGTDKDSSKRKCKICTLQNTYCKTTARLEGPIVNLNSSSSREAQVQSLCDRDFDVTSGVGRIDLLIPPVDS</sequence>
<name>A0A9P5U798_9AGAR</name>
<proteinExistence type="predicted"/>
<organism evidence="2 3">
    <name type="scientific">Rhodocollybia butyracea</name>
    <dbReference type="NCBI Taxonomy" id="206335"/>
    <lineage>
        <taxon>Eukaryota</taxon>
        <taxon>Fungi</taxon>
        <taxon>Dikarya</taxon>
        <taxon>Basidiomycota</taxon>
        <taxon>Agaricomycotina</taxon>
        <taxon>Agaricomycetes</taxon>
        <taxon>Agaricomycetidae</taxon>
        <taxon>Agaricales</taxon>
        <taxon>Marasmiineae</taxon>
        <taxon>Omphalotaceae</taxon>
        <taxon>Rhodocollybia</taxon>
    </lineage>
</organism>
<evidence type="ECO:0000313" key="3">
    <source>
        <dbReference type="Proteomes" id="UP000772434"/>
    </source>
</evidence>
<reference evidence="2" key="1">
    <citation type="submission" date="2020-11" db="EMBL/GenBank/DDBJ databases">
        <authorList>
            <consortium name="DOE Joint Genome Institute"/>
            <person name="Ahrendt S."/>
            <person name="Riley R."/>
            <person name="Andreopoulos W."/>
            <person name="Labutti K."/>
            <person name="Pangilinan J."/>
            <person name="Ruiz-Duenas F.J."/>
            <person name="Barrasa J.M."/>
            <person name="Sanchez-Garcia M."/>
            <person name="Camarero S."/>
            <person name="Miyauchi S."/>
            <person name="Serrano A."/>
            <person name="Linde D."/>
            <person name="Babiker R."/>
            <person name="Drula E."/>
            <person name="Ayuso-Fernandez I."/>
            <person name="Pacheco R."/>
            <person name="Padilla G."/>
            <person name="Ferreira P."/>
            <person name="Barriuso J."/>
            <person name="Kellner H."/>
            <person name="Castanera R."/>
            <person name="Alfaro M."/>
            <person name="Ramirez L."/>
            <person name="Pisabarro A.G."/>
            <person name="Kuo A."/>
            <person name="Tritt A."/>
            <person name="Lipzen A."/>
            <person name="He G."/>
            <person name="Yan M."/>
            <person name="Ng V."/>
            <person name="Cullen D."/>
            <person name="Martin F."/>
            <person name="Rosso M.-N."/>
            <person name="Henrissat B."/>
            <person name="Hibbett D."/>
            <person name="Martinez A.T."/>
            <person name="Grigoriev I.V."/>
        </authorList>
    </citation>
    <scope>NUCLEOTIDE SEQUENCE</scope>
    <source>
        <strain evidence="2">AH 40177</strain>
    </source>
</reference>
<keyword evidence="1" id="KW-1133">Transmembrane helix</keyword>
<dbReference type="Proteomes" id="UP000772434">
    <property type="component" value="Unassembled WGS sequence"/>
</dbReference>
<keyword evidence="3" id="KW-1185">Reference proteome</keyword>
<evidence type="ECO:0000256" key="1">
    <source>
        <dbReference type="SAM" id="Phobius"/>
    </source>
</evidence>